<dbReference type="Gene3D" id="1.10.150.20">
    <property type="entry name" value="5' to 3' exonuclease, C-terminal subdomain"/>
    <property type="match status" value="1"/>
</dbReference>
<dbReference type="Gene3D" id="3.30.70.270">
    <property type="match status" value="1"/>
</dbReference>
<dbReference type="OrthoDB" id="9808813at2"/>
<comment type="caution">
    <text evidence="14">The sequence shown here is derived from an EMBL/GenBank/DDBJ whole genome shotgun (WGS) entry which is preliminary data.</text>
</comment>
<dbReference type="NCBIfam" id="NF002677">
    <property type="entry name" value="PRK02406.1"/>
    <property type="match status" value="1"/>
</dbReference>
<evidence type="ECO:0000256" key="7">
    <source>
        <dbReference type="ARBA" id="ARBA00022763"/>
    </source>
</evidence>
<dbReference type="InterPro" id="IPR043128">
    <property type="entry name" value="Rev_trsase/Diguanyl_cyclase"/>
</dbReference>
<feature type="site" description="Substrate discrimination" evidence="12">
    <location>
        <position position="16"/>
    </location>
</feature>
<dbReference type="FunFam" id="3.30.1490.100:FF:000004">
    <property type="entry name" value="DNA polymerase IV"/>
    <property type="match status" value="1"/>
</dbReference>
<dbReference type="PANTHER" id="PTHR11076:SF33">
    <property type="entry name" value="DNA POLYMERASE KAPPA"/>
    <property type="match status" value="1"/>
</dbReference>
<feature type="active site" evidence="12">
    <location>
        <position position="127"/>
    </location>
</feature>
<keyword evidence="12" id="KW-0238">DNA-binding</keyword>
<dbReference type="RefSeq" id="WP_155456827.1">
    <property type="nucleotide sequence ID" value="NZ_WNKX01000029.1"/>
</dbReference>
<evidence type="ECO:0000256" key="2">
    <source>
        <dbReference type="ARBA" id="ARBA00022457"/>
    </source>
</evidence>
<dbReference type="HAMAP" id="MF_01113">
    <property type="entry name" value="DNApol_IV"/>
    <property type="match status" value="1"/>
</dbReference>
<keyword evidence="10 12" id="KW-0234">DNA repair</keyword>
<dbReference type="InterPro" id="IPR001126">
    <property type="entry name" value="UmuC"/>
</dbReference>
<comment type="function">
    <text evidence="12">Poorly processive, error-prone DNA polymerase involved in untargeted mutagenesis. Copies undamaged DNA at stalled replication forks, which arise in vivo from mismatched or misaligned primer ends. These misaligned primers can be extended by PolIV. Exhibits no 3'-5' exonuclease (proofreading) activity. May be involved in translesional synthesis, in conjunction with the beta clamp from PolIII.</text>
</comment>
<dbReference type="GO" id="GO:0042276">
    <property type="term" value="P:error-prone translesion synthesis"/>
    <property type="evidence" value="ECO:0007669"/>
    <property type="project" value="TreeGrafter"/>
</dbReference>
<keyword evidence="6 12" id="KW-0479">Metal-binding</keyword>
<proteinExistence type="inferred from homology"/>
<dbReference type="InterPro" id="IPR017961">
    <property type="entry name" value="DNA_pol_Y-fam_little_finger"/>
</dbReference>
<dbReference type="GO" id="GO:0000287">
    <property type="term" value="F:magnesium ion binding"/>
    <property type="evidence" value="ECO:0007669"/>
    <property type="project" value="UniProtKB-UniRule"/>
</dbReference>
<gene>
    <name evidence="12 14" type="primary">dinB</name>
    <name evidence="14" type="ORF">GM658_25200</name>
</gene>
<dbReference type="GO" id="GO:0005829">
    <property type="term" value="C:cytosol"/>
    <property type="evidence" value="ECO:0007669"/>
    <property type="project" value="TreeGrafter"/>
</dbReference>
<dbReference type="GO" id="GO:0006261">
    <property type="term" value="P:DNA-templated DNA replication"/>
    <property type="evidence" value="ECO:0007669"/>
    <property type="project" value="UniProtKB-UniRule"/>
</dbReference>
<feature type="binding site" evidence="12">
    <location>
        <position position="126"/>
    </location>
    <ligand>
        <name>Mg(2+)</name>
        <dbReference type="ChEBI" id="CHEBI:18420"/>
    </ligand>
</feature>
<dbReference type="AlphaFoldDB" id="A0A6L6QNZ6"/>
<keyword evidence="3 12" id="KW-0808">Transferase</keyword>
<dbReference type="Pfam" id="PF00817">
    <property type="entry name" value="IMS"/>
    <property type="match status" value="1"/>
</dbReference>
<dbReference type="SUPFAM" id="SSF56672">
    <property type="entry name" value="DNA/RNA polymerases"/>
    <property type="match status" value="1"/>
</dbReference>
<keyword evidence="5 12" id="KW-0235">DNA replication</keyword>
<evidence type="ECO:0000256" key="4">
    <source>
        <dbReference type="ARBA" id="ARBA00022695"/>
    </source>
</evidence>
<dbReference type="Pfam" id="PF11798">
    <property type="entry name" value="IMS_HHH"/>
    <property type="match status" value="1"/>
</dbReference>
<dbReference type="InterPro" id="IPR036775">
    <property type="entry name" value="DNA_pol_Y-fam_lit_finger_sf"/>
</dbReference>
<dbReference type="InterPro" id="IPR043502">
    <property type="entry name" value="DNA/RNA_pol_sf"/>
</dbReference>
<keyword evidence="9 12" id="KW-0239">DNA-directed DNA polymerase</keyword>
<keyword evidence="12" id="KW-0963">Cytoplasm</keyword>
<dbReference type="InterPro" id="IPR050116">
    <property type="entry name" value="DNA_polymerase-Y"/>
</dbReference>
<keyword evidence="8 12" id="KW-0460">Magnesium</keyword>
<protein>
    <recommendedName>
        <fullName evidence="12">DNA polymerase IV</fullName>
        <shortName evidence="12">Pol IV</shortName>
        <ecNumber evidence="12">2.7.7.7</ecNumber>
    </recommendedName>
</protein>
<keyword evidence="2 12" id="KW-0515">Mutator protein</keyword>
<evidence type="ECO:0000256" key="12">
    <source>
        <dbReference type="HAMAP-Rule" id="MF_01113"/>
    </source>
</evidence>
<dbReference type="CDD" id="cd03586">
    <property type="entry name" value="PolY_Pol_IV_kappa"/>
    <property type="match status" value="1"/>
</dbReference>
<sequence length="383" mass="42311">MDWPRRIAHLDMDAFYASVELLRYPELRGLPVVIGGGGRHQPRQLPDGTREFSRLRDYVGRGVITTSTYEARALGVFSAMGTMKAAALAPDAILLPVDFDSYRKYSRLFKAAVASIAPQIEDRGIDEIYIDLTDVEGETRELAQRIKDAVRAATGLSCSIGIAPNKLLAKICSDLDKPNGLTVVGYDDVPARIWPLAVRKVNGIGPKAEKKLVALGIDTVGQLAAADPALLQEHFGLNYAEWLQRISHGRDERAISTYHEPKGVSRETTFSRDLHVKRDRAELSEIFTRLCQKVADDLARKRYAGRTVGIKLRYADFRTVTRDLTLPSPTADAAAIRRAAGECLRRVPLDDRLRLLGVRMSALCSLEEAGRAQPAQGDLFANM</sequence>
<comment type="cofactor">
    <cofactor evidence="12">
        <name>Mg(2+)</name>
        <dbReference type="ChEBI" id="CHEBI:18420"/>
    </cofactor>
    <text evidence="12">Binds 2 magnesium ions per subunit.</text>
</comment>
<dbReference type="PANTHER" id="PTHR11076">
    <property type="entry name" value="DNA REPAIR POLYMERASE UMUC / TRANSFERASE FAMILY MEMBER"/>
    <property type="match status" value="1"/>
</dbReference>
<evidence type="ECO:0000256" key="9">
    <source>
        <dbReference type="ARBA" id="ARBA00022932"/>
    </source>
</evidence>
<comment type="catalytic activity">
    <reaction evidence="11 12">
        <text>DNA(n) + a 2'-deoxyribonucleoside 5'-triphosphate = DNA(n+1) + diphosphate</text>
        <dbReference type="Rhea" id="RHEA:22508"/>
        <dbReference type="Rhea" id="RHEA-COMP:17339"/>
        <dbReference type="Rhea" id="RHEA-COMP:17340"/>
        <dbReference type="ChEBI" id="CHEBI:33019"/>
        <dbReference type="ChEBI" id="CHEBI:61560"/>
        <dbReference type="ChEBI" id="CHEBI:173112"/>
        <dbReference type="EC" id="2.7.7.7"/>
    </reaction>
</comment>
<comment type="subcellular location">
    <subcellularLocation>
        <location evidence="12">Cytoplasm</location>
    </subcellularLocation>
</comment>
<reference evidence="14 15" key="1">
    <citation type="submission" date="2019-11" db="EMBL/GenBank/DDBJ databases">
        <title>Type strains purchased from KCTC, JCM and DSMZ.</title>
        <authorList>
            <person name="Lu H."/>
        </authorList>
    </citation>
    <scope>NUCLEOTIDE SEQUENCE [LARGE SCALE GENOMIC DNA]</scope>
    <source>
        <strain evidence="14 15">JCM 31587</strain>
    </source>
</reference>
<dbReference type="Gene3D" id="3.30.1490.100">
    <property type="entry name" value="DNA polymerase, Y-family, little finger domain"/>
    <property type="match status" value="1"/>
</dbReference>
<evidence type="ECO:0000259" key="13">
    <source>
        <dbReference type="PROSITE" id="PS50173"/>
    </source>
</evidence>
<feature type="binding site" evidence="12">
    <location>
        <position position="11"/>
    </location>
    <ligand>
        <name>Mg(2+)</name>
        <dbReference type="ChEBI" id="CHEBI:18420"/>
    </ligand>
</feature>
<evidence type="ECO:0000256" key="5">
    <source>
        <dbReference type="ARBA" id="ARBA00022705"/>
    </source>
</evidence>
<name>A0A6L6QNZ6_9BURK</name>
<dbReference type="Proteomes" id="UP000472320">
    <property type="component" value="Unassembled WGS sequence"/>
</dbReference>
<dbReference type="InterPro" id="IPR022880">
    <property type="entry name" value="DNApol_IV"/>
</dbReference>
<accession>A0A6L6QNZ6</accession>
<evidence type="ECO:0000313" key="14">
    <source>
        <dbReference type="EMBL" id="MTW13915.1"/>
    </source>
</evidence>
<dbReference type="InterPro" id="IPR024728">
    <property type="entry name" value="PolY_HhH_motif"/>
</dbReference>
<dbReference type="PROSITE" id="PS50173">
    <property type="entry name" value="UMUC"/>
    <property type="match status" value="1"/>
</dbReference>
<dbReference type="EC" id="2.7.7.7" evidence="12"/>
<dbReference type="GO" id="GO:0003684">
    <property type="term" value="F:damaged DNA binding"/>
    <property type="evidence" value="ECO:0007669"/>
    <property type="project" value="InterPro"/>
</dbReference>
<organism evidence="14 15">
    <name type="scientific">Massilia eburnea</name>
    <dbReference type="NCBI Taxonomy" id="1776165"/>
    <lineage>
        <taxon>Bacteria</taxon>
        <taxon>Pseudomonadati</taxon>
        <taxon>Pseudomonadota</taxon>
        <taxon>Betaproteobacteria</taxon>
        <taxon>Burkholderiales</taxon>
        <taxon>Oxalobacteraceae</taxon>
        <taxon>Telluria group</taxon>
        <taxon>Massilia</taxon>
    </lineage>
</organism>
<dbReference type="GO" id="GO:0009432">
    <property type="term" value="P:SOS response"/>
    <property type="evidence" value="ECO:0007669"/>
    <property type="project" value="TreeGrafter"/>
</dbReference>
<comment type="subunit">
    <text evidence="12">Monomer.</text>
</comment>
<evidence type="ECO:0000256" key="11">
    <source>
        <dbReference type="ARBA" id="ARBA00049244"/>
    </source>
</evidence>
<dbReference type="GO" id="GO:0003887">
    <property type="term" value="F:DNA-directed DNA polymerase activity"/>
    <property type="evidence" value="ECO:0007669"/>
    <property type="project" value="UniProtKB-UniRule"/>
</dbReference>
<dbReference type="Pfam" id="PF11799">
    <property type="entry name" value="IMS_C"/>
    <property type="match status" value="1"/>
</dbReference>
<evidence type="ECO:0000256" key="8">
    <source>
        <dbReference type="ARBA" id="ARBA00022842"/>
    </source>
</evidence>
<dbReference type="EMBL" id="WNKX01000029">
    <property type="protein sequence ID" value="MTW13915.1"/>
    <property type="molecule type" value="Genomic_DNA"/>
</dbReference>
<comment type="similarity">
    <text evidence="1 12">Belongs to the DNA polymerase type-Y family.</text>
</comment>
<keyword evidence="15" id="KW-1185">Reference proteome</keyword>
<evidence type="ECO:0000256" key="3">
    <source>
        <dbReference type="ARBA" id="ARBA00022679"/>
    </source>
</evidence>
<keyword evidence="7 12" id="KW-0227">DNA damage</keyword>
<keyword evidence="4 12" id="KW-0548">Nucleotidyltransferase</keyword>
<dbReference type="GO" id="GO:0006281">
    <property type="term" value="P:DNA repair"/>
    <property type="evidence" value="ECO:0007669"/>
    <property type="project" value="UniProtKB-UniRule"/>
</dbReference>
<evidence type="ECO:0000313" key="15">
    <source>
        <dbReference type="Proteomes" id="UP000472320"/>
    </source>
</evidence>
<dbReference type="SUPFAM" id="SSF100879">
    <property type="entry name" value="Lesion bypass DNA polymerase (Y-family), little finger domain"/>
    <property type="match status" value="1"/>
</dbReference>
<evidence type="ECO:0000256" key="1">
    <source>
        <dbReference type="ARBA" id="ARBA00010945"/>
    </source>
</evidence>
<evidence type="ECO:0000256" key="6">
    <source>
        <dbReference type="ARBA" id="ARBA00022723"/>
    </source>
</evidence>
<dbReference type="Gene3D" id="3.40.1170.60">
    <property type="match status" value="1"/>
</dbReference>
<feature type="domain" description="UmuC" evidence="13">
    <location>
        <begin position="7"/>
        <end position="205"/>
    </location>
</feature>
<evidence type="ECO:0000256" key="10">
    <source>
        <dbReference type="ARBA" id="ARBA00023204"/>
    </source>
</evidence>